<gene>
    <name evidence="1" type="ORF">SAMN05421553_1779</name>
</gene>
<accession>A0A1H4WX93</accession>
<name>A0A1H4WX93_PSEAG</name>
<dbReference type="STRING" id="53406.SAMN05421553_1779"/>
<proteinExistence type="predicted"/>
<organism evidence="1 2">
    <name type="scientific">Pseudomonas anguilliseptica</name>
    <dbReference type="NCBI Taxonomy" id="53406"/>
    <lineage>
        <taxon>Bacteria</taxon>
        <taxon>Pseudomonadati</taxon>
        <taxon>Pseudomonadota</taxon>
        <taxon>Gammaproteobacteria</taxon>
        <taxon>Pseudomonadales</taxon>
        <taxon>Pseudomonadaceae</taxon>
        <taxon>Pseudomonas</taxon>
    </lineage>
</organism>
<reference evidence="2" key="1">
    <citation type="submission" date="2016-10" db="EMBL/GenBank/DDBJ databases">
        <authorList>
            <person name="Varghese N."/>
            <person name="Submissions S."/>
        </authorList>
    </citation>
    <scope>NUCLEOTIDE SEQUENCE [LARGE SCALE GENOMIC DNA]</scope>
    <source>
        <strain evidence="2">DSM 12111</strain>
    </source>
</reference>
<evidence type="ECO:0000313" key="2">
    <source>
        <dbReference type="Proteomes" id="UP000242849"/>
    </source>
</evidence>
<keyword evidence="2" id="KW-1185">Reference proteome</keyword>
<protein>
    <submittedName>
        <fullName evidence="1">Uncharacterized protein</fullName>
    </submittedName>
</protein>
<dbReference type="Proteomes" id="UP000242849">
    <property type="component" value="Unassembled WGS sequence"/>
</dbReference>
<evidence type="ECO:0000313" key="1">
    <source>
        <dbReference type="EMBL" id="SEC97338.1"/>
    </source>
</evidence>
<sequence length="37" mass="4463">MRRNQTVGWMTFHQSTIAHTDMVEEHSVFHPTELRHD</sequence>
<dbReference type="EMBL" id="FNSC01000001">
    <property type="protein sequence ID" value="SEC97338.1"/>
    <property type="molecule type" value="Genomic_DNA"/>
</dbReference>
<dbReference type="AlphaFoldDB" id="A0A1H4WX93"/>